<feature type="region of interest" description="Disordered" evidence="3">
    <location>
        <begin position="1"/>
        <end position="33"/>
    </location>
</feature>
<comment type="caution">
    <text evidence="5">The sequence shown here is derived from an EMBL/GenBank/DDBJ whole genome shotgun (WGS) entry which is preliminary data.</text>
</comment>
<keyword evidence="6" id="KW-1185">Reference proteome</keyword>
<organism evidence="5 6">
    <name type="scientific">Chaetomidium leptoderma</name>
    <dbReference type="NCBI Taxonomy" id="669021"/>
    <lineage>
        <taxon>Eukaryota</taxon>
        <taxon>Fungi</taxon>
        <taxon>Dikarya</taxon>
        <taxon>Ascomycota</taxon>
        <taxon>Pezizomycotina</taxon>
        <taxon>Sordariomycetes</taxon>
        <taxon>Sordariomycetidae</taxon>
        <taxon>Sordariales</taxon>
        <taxon>Chaetomiaceae</taxon>
        <taxon>Chaetomidium</taxon>
    </lineage>
</organism>
<dbReference type="PROSITE" id="PS00463">
    <property type="entry name" value="ZN2_CY6_FUNGAL_1"/>
    <property type="match status" value="1"/>
</dbReference>
<accession>A0AAN6ZZW0</accession>
<dbReference type="EMBL" id="MU856895">
    <property type="protein sequence ID" value="KAK4155076.1"/>
    <property type="molecule type" value="Genomic_DNA"/>
</dbReference>
<feature type="region of interest" description="Disordered" evidence="3">
    <location>
        <begin position="589"/>
        <end position="608"/>
    </location>
</feature>
<evidence type="ECO:0000313" key="5">
    <source>
        <dbReference type="EMBL" id="KAK4155076.1"/>
    </source>
</evidence>
<dbReference type="InterPro" id="IPR001138">
    <property type="entry name" value="Zn2Cys6_DnaBD"/>
</dbReference>
<dbReference type="InterPro" id="IPR004507">
    <property type="entry name" value="UbiX-like"/>
</dbReference>
<dbReference type="GO" id="GO:0006351">
    <property type="term" value="P:DNA-templated transcription"/>
    <property type="evidence" value="ECO:0007669"/>
    <property type="project" value="InterPro"/>
</dbReference>
<evidence type="ECO:0000313" key="6">
    <source>
        <dbReference type="Proteomes" id="UP001302745"/>
    </source>
</evidence>
<dbReference type="Pfam" id="PF04082">
    <property type="entry name" value="Fungal_trans"/>
    <property type="match status" value="1"/>
</dbReference>
<evidence type="ECO:0000256" key="2">
    <source>
        <dbReference type="ARBA" id="ARBA00023242"/>
    </source>
</evidence>
<protein>
    <recommendedName>
        <fullName evidence="4">Zn(2)-C6 fungal-type domain-containing protein</fullName>
    </recommendedName>
</protein>
<dbReference type="AlphaFoldDB" id="A0AAN6ZZW0"/>
<dbReference type="Pfam" id="PF00172">
    <property type="entry name" value="Zn_clus"/>
    <property type="match status" value="1"/>
</dbReference>
<evidence type="ECO:0000259" key="4">
    <source>
        <dbReference type="PROSITE" id="PS50048"/>
    </source>
</evidence>
<dbReference type="InterPro" id="IPR036864">
    <property type="entry name" value="Zn2-C6_fun-type_DNA-bd_sf"/>
</dbReference>
<dbReference type="Proteomes" id="UP001302745">
    <property type="component" value="Unassembled WGS sequence"/>
</dbReference>
<feature type="compositionally biased region" description="Basic and acidic residues" evidence="3">
    <location>
        <begin position="1"/>
        <end position="22"/>
    </location>
</feature>
<dbReference type="GO" id="GO:0000981">
    <property type="term" value="F:DNA-binding transcription factor activity, RNA polymerase II-specific"/>
    <property type="evidence" value="ECO:0007669"/>
    <property type="project" value="InterPro"/>
</dbReference>
<dbReference type="SMART" id="SM00066">
    <property type="entry name" value="GAL4"/>
    <property type="match status" value="1"/>
</dbReference>
<dbReference type="GO" id="GO:0003677">
    <property type="term" value="F:DNA binding"/>
    <property type="evidence" value="ECO:0007669"/>
    <property type="project" value="InterPro"/>
</dbReference>
<dbReference type="PANTHER" id="PTHR43374">
    <property type="entry name" value="FLAVIN PRENYLTRANSFERASE"/>
    <property type="match status" value="1"/>
</dbReference>
<keyword evidence="2" id="KW-0539">Nucleus</keyword>
<reference evidence="5" key="2">
    <citation type="submission" date="2023-05" db="EMBL/GenBank/DDBJ databases">
        <authorList>
            <consortium name="Lawrence Berkeley National Laboratory"/>
            <person name="Steindorff A."/>
            <person name="Hensen N."/>
            <person name="Bonometti L."/>
            <person name="Westerberg I."/>
            <person name="Brannstrom I.O."/>
            <person name="Guillou S."/>
            <person name="Cros-Aarteil S."/>
            <person name="Calhoun S."/>
            <person name="Haridas S."/>
            <person name="Kuo A."/>
            <person name="Mondo S."/>
            <person name="Pangilinan J."/>
            <person name="Riley R."/>
            <person name="Labutti K."/>
            <person name="Andreopoulos B."/>
            <person name="Lipzen A."/>
            <person name="Chen C."/>
            <person name="Yanf M."/>
            <person name="Daum C."/>
            <person name="Ng V."/>
            <person name="Clum A."/>
            <person name="Ohm R."/>
            <person name="Martin F."/>
            <person name="Silar P."/>
            <person name="Natvig D."/>
            <person name="Lalanne C."/>
            <person name="Gautier V."/>
            <person name="Ament-Velasquez S.L."/>
            <person name="Kruys A."/>
            <person name="Hutchinson M.I."/>
            <person name="Powell A.J."/>
            <person name="Barry K."/>
            <person name="Miller A.N."/>
            <person name="Grigoriev I.V."/>
            <person name="Debuchy R."/>
            <person name="Gladieux P."/>
            <person name="Thoren M.H."/>
            <person name="Johannesson H."/>
        </authorList>
    </citation>
    <scope>NUCLEOTIDE SEQUENCE</scope>
    <source>
        <strain evidence="5">CBS 538.74</strain>
    </source>
</reference>
<dbReference type="Gene3D" id="4.10.240.10">
    <property type="entry name" value="Zn(2)-C6 fungal-type DNA-binding domain"/>
    <property type="match status" value="1"/>
</dbReference>
<evidence type="ECO:0000256" key="1">
    <source>
        <dbReference type="ARBA" id="ARBA00022723"/>
    </source>
</evidence>
<sequence>MEPSPRRTPDVPRHPSLPRDESTNPTNTPPSDLKRILRERQLARNRKACLACRERKVRCNHQQPCQTCLKRGHADLCFYQEAGSLSNTTNAAENVPIPAQAHTSPTAVSDMPVNGTDVAGVPGTTPQLSHASETPTATPVLLGGNSIIAMARRDSVQPQADDERRTAFETGIFPLLGIDRDAQTGGQVQAAPPNSSLPDDQEMTELFNLYRHRVHPFHFILDDLDEVEKVVCSLTGLRQRPCDTHFLCLLHAILAAGAQFSDLAPLGRLSTSQKHLRHALSFLGTFDYLWNPSKKLLQALLILGHVLQNERNPRAAWILGGTTIRLALSLGIQQPGSTPGPCRISSAEAQHLRLAIVWQDALLSLAFDRPPASQEMDIESDIPALEPSGSSPADVSYRQAMNWLCHLTLRHLRSQKEAPLLSGTHELFKAFDALDASLSPHLNDRRRCSSIQDIHEHHSFELHRNFALSTLCRPILSRQVRQSLGEEESSRTLDRFQDALKRSVLAFVHLRSISNLATRSWAFIHNGLSSALLLAFMRHVGRDGEDTREIQALLVQSLTEKDEDNGQFSDAHKKALKALQTLQKLPGEGAAMDSTVDPPTEQRPPNGLYPLQENVFDFQDPMLDLDDWLRTVDFGTSPLEAYNFIRSNQGPLYSDL</sequence>
<evidence type="ECO:0000256" key="3">
    <source>
        <dbReference type="SAM" id="MobiDB-lite"/>
    </source>
</evidence>
<dbReference type="SUPFAM" id="SSF57701">
    <property type="entry name" value="Zn2/Cys6 DNA-binding domain"/>
    <property type="match status" value="1"/>
</dbReference>
<dbReference type="SMART" id="SM00906">
    <property type="entry name" value="Fungal_trans"/>
    <property type="match status" value="1"/>
</dbReference>
<dbReference type="GO" id="GO:0008270">
    <property type="term" value="F:zinc ion binding"/>
    <property type="evidence" value="ECO:0007669"/>
    <property type="project" value="InterPro"/>
</dbReference>
<keyword evidence="1" id="KW-0479">Metal-binding</keyword>
<dbReference type="CDD" id="cd00067">
    <property type="entry name" value="GAL4"/>
    <property type="match status" value="1"/>
</dbReference>
<dbReference type="PANTHER" id="PTHR43374:SF1">
    <property type="entry name" value="FLAVIN PRENYLTRANSFERASE PAD1, MITOCHONDRIAL"/>
    <property type="match status" value="1"/>
</dbReference>
<feature type="domain" description="Zn(2)-C6 fungal-type" evidence="4">
    <location>
        <begin position="48"/>
        <end position="79"/>
    </location>
</feature>
<reference evidence="5" key="1">
    <citation type="journal article" date="2023" name="Mol. Phylogenet. Evol.">
        <title>Genome-scale phylogeny and comparative genomics of the fungal order Sordariales.</title>
        <authorList>
            <person name="Hensen N."/>
            <person name="Bonometti L."/>
            <person name="Westerberg I."/>
            <person name="Brannstrom I.O."/>
            <person name="Guillou S."/>
            <person name="Cros-Aarteil S."/>
            <person name="Calhoun S."/>
            <person name="Haridas S."/>
            <person name="Kuo A."/>
            <person name="Mondo S."/>
            <person name="Pangilinan J."/>
            <person name="Riley R."/>
            <person name="LaButti K."/>
            <person name="Andreopoulos B."/>
            <person name="Lipzen A."/>
            <person name="Chen C."/>
            <person name="Yan M."/>
            <person name="Daum C."/>
            <person name="Ng V."/>
            <person name="Clum A."/>
            <person name="Steindorff A."/>
            <person name="Ohm R.A."/>
            <person name="Martin F."/>
            <person name="Silar P."/>
            <person name="Natvig D.O."/>
            <person name="Lalanne C."/>
            <person name="Gautier V."/>
            <person name="Ament-Velasquez S.L."/>
            <person name="Kruys A."/>
            <person name="Hutchinson M.I."/>
            <person name="Powell A.J."/>
            <person name="Barry K."/>
            <person name="Miller A.N."/>
            <person name="Grigoriev I.V."/>
            <person name="Debuchy R."/>
            <person name="Gladieux P."/>
            <person name="Hiltunen Thoren M."/>
            <person name="Johannesson H."/>
        </authorList>
    </citation>
    <scope>NUCLEOTIDE SEQUENCE</scope>
    <source>
        <strain evidence="5">CBS 538.74</strain>
    </source>
</reference>
<dbReference type="GO" id="GO:0016831">
    <property type="term" value="F:carboxy-lyase activity"/>
    <property type="evidence" value="ECO:0007669"/>
    <property type="project" value="TreeGrafter"/>
</dbReference>
<gene>
    <name evidence="5" type="ORF">C8A00DRAFT_42229</name>
</gene>
<proteinExistence type="predicted"/>
<name>A0AAN6ZZW0_9PEZI</name>
<dbReference type="PROSITE" id="PS50048">
    <property type="entry name" value="ZN2_CY6_FUNGAL_2"/>
    <property type="match status" value="1"/>
</dbReference>
<dbReference type="CDD" id="cd12148">
    <property type="entry name" value="fungal_TF_MHR"/>
    <property type="match status" value="1"/>
</dbReference>
<dbReference type="InterPro" id="IPR007219">
    <property type="entry name" value="XnlR_reg_dom"/>
</dbReference>